<keyword evidence="2 6" id="KW-0285">Flavoprotein</keyword>
<dbReference type="InParanoid" id="A0A6L2QA90"/>
<evidence type="ECO:0000256" key="6">
    <source>
        <dbReference type="RuleBase" id="RU361177"/>
    </source>
</evidence>
<dbReference type="EC" id="1.-.-.-" evidence="6"/>
<comment type="similarity">
    <text evidence="1 6">Belongs to the FMO family.</text>
</comment>
<dbReference type="GO" id="GO:0050661">
    <property type="term" value="F:NADP binding"/>
    <property type="evidence" value="ECO:0007669"/>
    <property type="project" value="InterPro"/>
</dbReference>
<dbReference type="GO" id="GO:0004499">
    <property type="term" value="F:N,N-dimethylaniline monooxygenase activity"/>
    <property type="evidence" value="ECO:0007669"/>
    <property type="project" value="InterPro"/>
</dbReference>
<keyword evidence="8" id="KW-1185">Reference proteome</keyword>
<dbReference type="InterPro" id="IPR036188">
    <property type="entry name" value="FAD/NAD-bd_sf"/>
</dbReference>
<dbReference type="Proteomes" id="UP000502823">
    <property type="component" value="Unassembled WGS sequence"/>
</dbReference>
<keyword evidence="4" id="KW-0521">NADP</keyword>
<dbReference type="PIRSF" id="PIRSF000332">
    <property type="entry name" value="FMO"/>
    <property type="match status" value="1"/>
</dbReference>
<proteinExistence type="inferred from homology"/>
<dbReference type="EMBL" id="BLKM01001253">
    <property type="protein sequence ID" value="GFG39855.1"/>
    <property type="molecule type" value="Genomic_DNA"/>
</dbReference>
<dbReference type="GO" id="GO:0050660">
    <property type="term" value="F:flavin adenine dinucleotide binding"/>
    <property type="evidence" value="ECO:0007669"/>
    <property type="project" value="InterPro"/>
</dbReference>
<name>A0A6L2QA90_COPFO</name>
<keyword evidence="5 6" id="KW-0560">Oxidoreductase</keyword>
<evidence type="ECO:0000256" key="2">
    <source>
        <dbReference type="ARBA" id="ARBA00022630"/>
    </source>
</evidence>
<keyword evidence="3 6" id="KW-0274">FAD</keyword>
<dbReference type="InterPro" id="IPR050346">
    <property type="entry name" value="FMO-like"/>
</dbReference>
<evidence type="ECO:0000256" key="1">
    <source>
        <dbReference type="ARBA" id="ARBA00009183"/>
    </source>
</evidence>
<evidence type="ECO:0000313" key="7">
    <source>
        <dbReference type="EMBL" id="GFG39855.1"/>
    </source>
</evidence>
<protein>
    <recommendedName>
        <fullName evidence="6">Flavin-containing monooxygenase</fullName>
        <ecNumber evidence="6">1.-.-.-</ecNumber>
    </recommendedName>
</protein>
<dbReference type="Pfam" id="PF00743">
    <property type="entry name" value="FMO-like"/>
    <property type="match status" value="2"/>
</dbReference>
<evidence type="ECO:0000313" key="8">
    <source>
        <dbReference type="Proteomes" id="UP000502823"/>
    </source>
</evidence>
<comment type="caution">
    <text evidence="7">The sequence shown here is derived from an EMBL/GenBank/DDBJ whole genome shotgun (WGS) entry which is preliminary data.</text>
</comment>
<dbReference type="PANTHER" id="PTHR23023">
    <property type="entry name" value="DIMETHYLANILINE MONOOXYGENASE"/>
    <property type="match status" value="1"/>
</dbReference>
<dbReference type="SUPFAM" id="SSF51905">
    <property type="entry name" value="FAD/NAD(P)-binding domain"/>
    <property type="match status" value="2"/>
</dbReference>
<dbReference type="FunCoup" id="A0A6L2QA90">
    <property type="interactions" value="222"/>
</dbReference>
<evidence type="ECO:0000256" key="4">
    <source>
        <dbReference type="ARBA" id="ARBA00022857"/>
    </source>
</evidence>
<reference evidence="8" key="1">
    <citation type="submission" date="2020-01" db="EMBL/GenBank/DDBJ databases">
        <title>Draft genome sequence of the Termite Coptotermes fromosanus.</title>
        <authorList>
            <person name="Itakura S."/>
            <person name="Yosikawa Y."/>
            <person name="Umezawa K."/>
        </authorList>
    </citation>
    <scope>NUCLEOTIDE SEQUENCE [LARGE SCALE GENOMIC DNA]</scope>
</reference>
<keyword evidence="6" id="KW-0503">Monooxygenase</keyword>
<gene>
    <name evidence="7" type="ORF">Cfor_08835</name>
</gene>
<dbReference type="AlphaFoldDB" id="A0A6L2QA90"/>
<comment type="cofactor">
    <cofactor evidence="6">
        <name>FAD</name>
        <dbReference type="ChEBI" id="CHEBI:57692"/>
    </cofactor>
</comment>
<evidence type="ECO:0000256" key="5">
    <source>
        <dbReference type="ARBA" id="ARBA00023002"/>
    </source>
</evidence>
<dbReference type="InterPro" id="IPR000960">
    <property type="entry name" value="Flavin_mOase"/>
</dbReference>
<dbReference type="PRINTS" id="PR00370">
    <property type="entry name" value="FMOXYGENASE"/>
</dbReference>
<evidence type="ECO:0000256" key="3">
    <source>
        <dbReference type="ARBA" id="ARBA00022827"/>
    </source>
</evidence>
<accession>A0A6L2QA90</accession>
<dbReference type="InterPro" id="IPR020946">
    <property type="entry name" value="Flavin_mOase-like"/>
</dbReference>
<organism evidence="7 8">
    <name type="scientific">Coptotermes formosanus</name>
    <name type="common">Formosan subterranean termite</name>
    <dbReference type="NCBI Taxonomy" id="36987"/>
    <lineage>
        <taxon>Eukaryota</taxon>
        <taxon>Metazoa</taxon>
        <taxon>Ecdysozoa</taxon>
        <taxon>Arthropoda</taxon>
        <taxon>Hexapoda</taxon>
        <taxon>Insecta</taxon>
        <taxon>Pterygota</taxon>
        <taxon>Neoptera</taxon>
        <taxon>Polyneoptera</taxon>
        <taxon>Dictyoptera</taxon>
        <taxon>Blattodea</taxon>
        <taxon>Blattoidea</taxon>
        <taxon>Termitoidae</taxon>
        <taxon>Rhinotermitidae</taxon>
        <taxon>Coptotermes</taxon>
    </lineage>
</organism>
<dbReference type="OrthoDB" id="66881at2759"/>
<sequence>MVRVRVAVIGAGPAGLCAARHLVADPSHFEFKVFEQGGEVGGTWCYTDLTDSDEYGVPIHSSMYKSLKTNIPKEIMPFPDFPFHETETSFVHHSDVLKYLKKYVQYYDLNKHIRLRTVVKKVSPMTNGKGGNLWSVVVEDAETKKQEEHEFDAVMVCNGHYSVPYVPEIKGLEEFKGFVQHSKVYRSAEPYRNLRVVVLGAASSGMDIAVEVSAVAEEPLTYLPSNVKQVPGIKSASSEGFTFLDDSTVKANALIYCTGYKFDFPFLTTECKVRIEGRRVMPLYKHLIHTELPSICFVGLPFKVLPFPLFHFQIQYFMRTLDGSVTLPSKEEMDEETERDFQKRLAMDMPPSYAHSMGSLQWDYFAELADCLGLKRLPPVVRMVYDYVADRRKEDVMHYKTESYTLLDHGNFEKKEVSP</sequence>
<dbReference type="Gene3D" id="3.50.50.60">
    <property type="entry name" value="FAD/NAD(P)-binding domain"/>
    <property type="match status" value="2"/>
</dbReference>